<dbReference type="GO" id="GO:0008757">
    <property type="term" value="F:S-adenosylmethionine-dependent methyltransferase activity"/>
    <property type="evidence" value="ECO:0007669"/>
    <property type="project" value="InterPro"/>
</dbReference>
<dbReference type="PANTHER" id="PTHR43591:SF24">
    <property type="entry name" value="2-METHOXY-6-POLYPRENYL-1,4-BENZOQUINOL METHYLASE, MITOCHONDRIAL"/>
    <property type="match status" value="1"/>
</dbReference>
<sequence length="272" mass="28721">MTTAMSETAERGQLTGSAAGIYEQFFVPALFRDWAAPLCAAADVKAGDDLLDVACGTGVVAREGLSRVGPDGSVTGLDRNAGMLVVAGSLAPEIDWREGLAEDIPFEDGSFDALTCQFGLMFFEDREKAVSEMWRVLRPGGRMAVAVWDTLPHTPGYDAMAGLLAELFGRGIAAALEAPYNLGDPAALLGIFAAAGVTDAAIRTRPGLARFPSIEDWVYTDIKGWTLSEAIDEAQFQALLAAAKGTLARFTDDAGRVEFCAPAHIVTAVKGE</sequence>
<comment type="caution">
    <text evidence="2">The sequence shown here is derived from an EMBL/GenBank/DDBJ whole genome shotgun (WGS) entry which is preliminary data.</text>
</comment>
<dbReference type="CDD" id="cd02440">
    <property type="entry name" value="AdoMet_MTases"/>
    <property type="match status" value="1"/>
</dbReference>
<dbReference type="SUPFAM" id="SSF53335">
    <property type="entry name" value="S-adenosyl-L-methionine-dependent methyltransferases"/>
    <property type="match status" value="1"/>
</dbReference>
<gene>
    <name evidence="2" type="ORF">GQF03_03840</name>
</gene>
<protein>
    <submittedName>
        <fullName evidence="2">Methyltransferase domain-containing protein</fullName>
    </submittedName>
</protein>
<keyword evidence="2" id="KW-0808">Transferase</keyword>
<feature type="domain" description="Methyltransferase type 11" evidence="1">
    <location>
        <begin position="51"/>
        <end position="144"/>
    </location>
</feature>
<dbReference type="Pfam" id="PF08241">
    <property type="entry name" value="Methyltransf_11"/>
    <property type="match status" value="1"/>
</dbReference>
<dbReference type="EMBL" id="WTVA01000001">
    <property type="protein sequence ID" value="MZR21455.1"/>
    <property type="molecule type" value="Genomic_DNA"/>
</dbReference>
<evidence type="ECO:0000313" key="2">
    <source>
        <dbReference type="EMBL" id="MZR21455.1"/>
    </source>
</evidence>
<reference evidence="2 3" key="1">
    <citation type="journal article" date="2014" name="Int. J. Syst. Evol. Microbiol.">
        <title>Sneathiella chungangensis sp. nov., isolated from a marine sand, and emended description of the genus Sneathiella.</title>
        <authorList>
            <person name="Siamphan C."/>
            <person name="Kim H."/>
            <person name="Lee J.S."/>
            <person name="Kim W."/>
        </authorList>
    </citation>
    <scope>NUCLEOTIDE SEQUENCE [LARGE SCALE GENOMIC DNA]</scope>
    <source>
        <strain evidence="2 3">KCTC 32476</strain>
    </source>
</reference>
<proteinExistence type="predicted"/>
<dbReference type="OrthoDB" id="9808140at2"/>
<keyword evidence="2" id="KW-0489">Methyltransferase</keyword>
<dbReference type="InterPro" id="IPR013216">
    <property type="entry name" value="Methyltransf_11"/>
</dbReference>
<name>A0A845MCL6_9PROT</name>
<dbReference type="AlphaFoldDB" id="A0A845MCL6"/>
<evidence type="ECO:0000313" key="3">
    <source>
        <dbReference type="Proteomes" id="UP000445696"/>
    </source>
</evidence>
<dbReference type="Gene3D" id="3.40.50.150">
    <property type="entry name" value="Vaccinia Virus protein VP39"/>
    <property type="match status" value="1"/>
</dbReference>
<dbReference type="RefSeq" id="WP_161337849.1">
    <property type="nucleotide sequence ID" value="NZ_JBHSDG010000002.1"/>
</dbReference>
<accession>A0A845MCL6</accession>
<organism evidence="2 3">
    <name type="scientific">Sneathiella chungangensis</name>
    <dbReference type="NCBI Taxonomy" id="1418234"/>
    <lineage>
        <taxon>Bacteria</taxon>
        <taxon>Pseudomonadati</taxon>
        <taxon>Pseudomonadota</taxon>
        <taxon>Alphaproteobacteria</taxon>
        <taxon>Sneathiellales</taxon>
        <taxon>Sneathiellaceae</taxon>
        <taxon>Sneathiella</taxon>
    </lineage>
</organism>
<dbReference type="Proteomes" id="UP000445696">
    <property type="component" value="Unassembled WGS sequence"/>
</dbReference>
<dbReference type="InterPro" id="IPR029063">
    <property type="entry name" value="SAM-dependent_MTases_sf"/>
</dbReference>
<dbReference type="GO" id="GO:0032259">
    <property type="term" value="P:methylation"/>
    <property type="evidence" value="ECO:0007669"/>
    <property type="project" value="UniProtKB-KW"/>
</dbReference>
<keyword evidence="3" id="KW-1185">Reference proteome</keyword>
<evidence type="ECO:0000259" key="1">
    <source>
        <dbReference type="Pfam" id="PF08241"/>
    </source>
</evidence>
<dbReference type="PANTHER" id="PTHR43591">
    <property type="entry name" value="METHYLTRANSFERASE"/>
    <property type="match status" value="1"/>
</dbReference>